<keyword evidence="3" id="KW-0378">Hydrolase</keyword>
<dbReference type="PANTHER" id="PTHR43569:SF2">
    <property type="entry name" value="AMIDOHYDROLASE-RELATED DOMAIN-CONTAINING PROTEIN"/>
    <property type="match status" value="1"/>
</dbReference>
<comment type="similarity">
    <text evidence="1">Belongs to the metallo-dependent hydrolases superfamily.</text>
</comment>
<dbReference type="InterPro" id="IPR032466">
    <property type="entry name" value="Metal_Hydrolase"/>
</dbReference>
<gene>
    <name evidence="3" type="ORF">NCTC11388_04578</name>
</gene>
<dbReference type="InterPro" id="IPR006680">
    <property type="entry name" value="Amidohydro-rel"/>
</dbReference>
<name>A0A380CW93_SPHSI</name>
<dbReference type="RefSeq" id="WP_115171753.1">
    <property type="nucleotide sequence ID" value="NZ_UGYW01000002.1"/>
</dbReference>
<evidence type="ECO:0000313" key="3">
    <source>
        <dbReference type="EMBL" id="SUJ29254.1"/>
    </source>
</evidence>
<dbReference type="Pfam" id="PF04909">
    <property type="entry name" value="Amidohydro_2"/>
    <property type="match status" value="1"/>
</dbReference>
<dbReference type="GO" id="GO:0016787">
    <property type="term" value="F:hydrolase activity"/>
    <property type="evidence" value="ECO:0007669"/>
    <property type="project" value="UniProtKB-KW"/>
</dbReference>
<dbReference type="PANTHER" id="PTHR43569">
    <property type="entry name" value="AMIDOHYDROLASE"/>
    <property type="match status" value="1"/>
</dbReference>
<reference evidence="3 4" key="1">
    <citation type="submission" date="2018-06" db="EMBL/GenBank/DDBJ databases">
        <authorList>
            <consortium name="Pathogen Informatics"/>
            <person name="Doyle S."/>
        </authorList>
    </citation>
    <scope>NUCLEOTIDE SEQUENCE [LARGE SCALE GENOMIC DNA]</scope>
    <source>
        <strain evidence="3 4">NCTC11388</strain>
    </source>
</reference>
<sequence length="275" mass="31827">MRIDSHQHFWHFDPVRDSWITDQMEVIRRDFLPQDLEFILQRNDIAGCIAVQADQSPSETEFLVRLAHQHPFIKGVVGWVDLRASNIDELLSTYQQESVIKGFRHIVEGESDPEFLIRDNFQNGLSRLSQYGFTYDLLIRPRHYASTLICVANHPDQRFILDHIAKPPIKSQEFFEWASFISALAEYPNVYCKVSGLATEADWSGWKLDHFSQYLNHVFLCFGKERIMFGSDWPVCLLAASYEDNLAIVGSRLDDFTSAEKEAFWGLNAVKAYNL</sequence>
<proteinExistence type="inferred from homology"/>
<evidence type="ECO:0000259" key="2">
    <source>
        <dbReference type="Pfam" id="PF04909"/>
    </source>
</evidence>
<dbReference type="SUPFAM" id="SSF51556">
    <property type="entry name" value="Metallo-dependent hydrolases"/>
    <property type="match status" value="1"/>
</dbReference>
<accession>A0A380CW93</accession>
<organism evidence="3 4">
    <name type="scientific">Sphingobacterium spiritivorum</name>
    <name type="common">Flavobacterium spiritivorum</name>
    <dbReference type="NCBI Taxonomy" id="258"/>
    <lineage>
        <taxon>Bacteria</taxon>
        <taxon>Pseudomonadati</taxon>
        <taxon>Bacteroidota</taxon>
        <taxon>Sphingobacteriia</taxon>
        <taxon>Sphingobacteriales</taxon>
        <taxon>Sphingobacteriaceae</taxon>
        <taxon>Sphingobacterium</taxon>
    </lineage>
</organism>
<evidence type="ECO:0000313" key="4">
    <source>
        <dbReference type="Proteomes" id="UP000254893"/>
    </source>
</evidence>
<dbReference type="AlphaFoldDB" id="A0A380CW93"/>
<dbReference type="EMBL" id="UGYW01000002">
    <property type="protein sequence ID" value="SUJ29254.1"/>
    <property type="molecule type" value="Genomic_DNA"/>
</dbReference>
<dbReference type="Proteomes" id="UP000254893">
    <property type="component" value="Unassembled WGS sequence"/>
</dbReference>
<dbReference type="Gene3D" id="3.20.20.140">
    <property type="entry name" value="Metal-dependent hydrolases"/>
    <property type="match status" value="1"/>
</dbReference>
<feature type="domain" description="Amidohydrolase-related" evidence="2">
    <location>
        <begin position="3"/>
        <end position="275"/>
    </location>
</feature>
<dbReference type="InterPro" id="IPR052350">
    <property type="entry name" value="Metallo-dep_Lactonases"/>
</dbReference>
<evidence type="ECO:0000256" key="1">
    <source>
        <dbReference type="ARBA" id="ARBA00038310"/>
    </source>
</evidence>
<protein>
    <submittedName>
        <fullName evidence="3">Predicted metal-dependent hydrolase of the TIM-barrel fold</fullName>
    </submittedName>
</protein>